<dbReference type="GO" id="GO:0071269">
    <property type="term" value="P:L-homocysteine biosynthetic process"/>
    <property type="evidence" value="ECO:0007669"/>
    <property type="project" value="TreeGrafter"/>
</dbReference>
<dbReference type="FunFam" id="3.40.640.10:FF:000035">
    <property type="entry name" value="O-succinylhomoserine sulfhydrylase"/>
    <property type="match status" value="1"/>
</dbReference>
<dbReference type="RefSeq" id="WP_095608118.1">
    <property type="nucleotide sequence ID" value="NZ_CAUHCB010000001.1"/>
</dbReference>
<comment type="cofactor">
    <cofactor evidence="1">
        <name>pyridoxal 5'-phosphate</name>
        <dbReference type="ChEBI" id="CHEBI:597326"/>
    </cofactor>
</comment>
<evidence type="ECO:0000256" key="2">
    <source>
        <dbReference type="ARBA" id="ARBA00009077"/>
    </source>
</evidence>
<name>A0A2A2HFI8_9EURY</name>
<dbReference type="SUPFAM" id="SSF53383">
    <property type="entry name" value="PLP-dependent transferases"/>
    <property type="match status" value="1"/>
</dbReference>
<dbReference type="GO" id="GO:0006535">
    <property type="term" value="P:cysteine biosynthetic process from serine"/>
    <property type="evidence" value="ECO:0007669"/>
    <property type="project" value="TreeGrafter"/>
</dbReference>
<evidence type="ECO:0000313" key="8">
    <source>
        <dbReference type="Proteomes" id="UP000217528"/>
    </source>
</evidence>
<comment type="subunit">
    <text evidence="3">Homotetramer.</text>
</comment>
<keyword evidence="7" id="KW-0456">Lyase</keyword>
<proteinExistence type="inferred from homology"/>
<dbReference type="GO" id="GO:0018826">
    <property type="term" value="F:methionine gamma-lyase activity"/>
    <property type="evidence" value="ECO:0007669"/>
    <property type="project" value="UniProtKB-EC"/>
</dbReference>
<dbReference type="EC" id="2.5.1.49" evidence="6"/>
<dbReference type="PANTHER" id="PTHR43797:SF2">
    <property type="entry name" value="HOMOCYSTEINE_CYSTEINE SYNTHASE"/>
    <property type="match status" value="1"/>
</dbReference>
<dbReference type="PANTHER" id="PTHR43797">
    <property type="entry name" value="HOMOCYSTEINE/CYSTEINE SYNTHASE"/>
    <property type="match status" value="1"/>
</dbReference>
<dbReference type="InterPro" id="IPR006235">
    <property type="entry name" value="OAc-hSer/O-AcSer_sulfhydrylase"/>
</dbReference>
<dbReference type="FunFam" id="3.90.1150.10:FF:000033">
    <property type="entry name" value="Cystathionine gamma-synthase"/>
    <property type="match status" value="1"/>
</dbReference>
<dbReference type="EMBL" id="LWMS01000004">
    <property type="protein sequence ID" value="PWL08954.1"/>
    <property type="molecule type" value="Genomic_DNA"/>
</dbReference>
<evidence type="ECO:0000256" key="4">
    <source>
        <dbReference type="ARBA" id="ARBA00022679"/>
    </source>
</evidence>
<dbReference type="InterPro" id="IPR015421">
    <property type="entry name" value="PyrdxlP-dep_Trfase_major"/>
</dbReference>
<comment type="caution">
    <text evidence="6">The sequence shown here is derived from an EMBL/GenBank/DDBJ whole genome shotgun (WGS) entry which is preliminary data.</text>
</comment>
<dbReference type="Pfam" id="PF01053">
    <property type="entry name" value="Cys_Met_Meta_PP"/>
    <property type="match status" value="1"/>
</dbReference>
<keyword evidence="5" id="KW-0663">Pyridoxal phosphate</keyword>
<dbReference type="Gene3D" id="3.90.1150.10">
    <property type="entry name" value="Aspartate Aminotransferase, domain 1"/>
    <property type="match status" value="1"/>
</dbReference>
<dbReference type="InterPro" id="IPR015424">
    <property type="entry name" value="PyrdxlP-dep_Trfase"/>
</dbReference>
<evidence type="ECO:0000313" key="6">
    <source>
        <dbReference type="EMBL" id="PAV08060.1"/>
    </source>
</evidence>
<dbReference type="OrthoDB" id="43458at2157"/>
<evidence type="ECO:0000256" key="1">
    <source>
        <dbReference type="ARBA" id="ARBA00001933"/>
    </source>
</evidence>
<sequence>MAYEIKNKKNIATIGLHVGQEETDETGSRVTPIYQTTSYVFDNATQAANRFALKEGGNIYTRLTNPTTEAFEKRMAAIEDGTAAYETASGMAAIFYAIINLTEVGDNIVSSSSLYGGTVELFENTLKNMGREVKFVDGDKPEEFKEAIDEKTKALYVESIGNPQLHIPDFEKLADIAHSNGIPLVVDNTIGVGTIRPFDHGADIIASSATKYIGGHGTTLGGIIIEKGDFPWDNGKFPSLVEPDETYNGLSFYETFGPAAFTTRIRAVLGRDTGAVPSPFGSFLLLQGLETLDLRVTQHGKNAQAVAEFLEDNPKVAWVNYSGLKSSPNHEIASKYVEKGYSGMVSFGLKAGYAGAVKFIENVELLSHLANVGDAKSLIVHPASTTHSQLTEEQQIASGVTPDLIRFSVGIEDLEDILADVKQALDKID</sequence>
<reference evidence="7 9" key="1">
    <citation type="submission" date="2016-04" db="EMBL/GenBank/DDBJ databases">
        <title>Genome sequence of Methanosphaera cuniculi DSM 4103.</title>
        <authorList>
            <person name="Poehlein A."/>
            <person name="Seedorf H."/>
            <person name="Daniel R."/>
        </authorList>
    </citation>
    <scope>NUCLEOTIDE SEQUENCE [LARGE SCALE GENOMIC DNA]</scope>
    <source>
        <strain evidence="7 9">DSM 4103</strain>
    </source>
</reference>
<dbReference type="GO" id="GO:0004124">
    <property type="term" value="F:cysteine synthase activity"/>
    <property type="evidence" value="ECO:0007669"/>
    <property type="project" value="TreeGrafter"/>
</dbReference>
<protein>
    <submittedName>
        <fullName evidence="7">Methionine gamma-lyase</fullName>
        <ecNumber evidence="7">4.4.1.11</ecNumber>
    </submittedName>
    <submittedName>
        <fullName evidence="6">O-acetylhomoserine aminocarboxypropyltransferase</fullName>
        <ecNumber evidence="6">2.5.1.49</ecNumber>
    </submittedName>
</protein>
<evidence type="ECO:0000256" key="5">
    <source>
        <dbReference type="ARBA" id="ARBA00022898"/>
    </source>
</evidence>
<dbReference type="PROSITE" id="PS00868">
    <property type="entry name" value="CYS_MET_METAB_PP"/>
    <property type="match status" value="1"/>
</dbReference>
<comment type="similarity">
    <text evidence="2">Belongs to the trans-sulfuration enzymes family.</text>
</comment>
<dbReference type="InterPro" id="IPR054542">
    <property type="entry name" value="Cys_met_metab_PP"/>
</dbReference>
<dbReference type="GO" id="GO:0003961">
    <property type="term" value="F:O-acetylhomoserine aminocarboxypropyltransferase activity"/>
    <property type="evidence" value="ECO:0007669"/>
    <property type="project" value="UniProtKB-EC"/>
</dbReference>
<dbReference type="EC" id="4.4.1.11" evidence="7"/>
<dbReference type="InterPro" id="IPR000277">
    <property type="entry name" value="Cys/Met-Metab_PyrdxlP-dep_enz"/>
</dbReference>
<keyword evidence="4 6" id="KW-0808">Transferase</keyword>
<organism evidence="6 8">
    <name type="scientific">Methanosphaera cuniculi</name>
    <dbReference type="NCBI Taxonomy" id="1077256"/>
    <lineage>
        <taxon>Archaea</taxon>
        <taxon>Methanobacteriati</taxon>
        <taxon>Methanobacteriota</taxon>
        <taxon>Methanomada group</taxon>
        <taxon>Methanobacteria</taxon>
        <taxon>Methanobacteriales</taxon>
        <taxon>Methanobacteriaceae</taxon>
        <taxon>Methanosphaera</taxon>
    </lineage>
</organism>
<dbReference type="InterPro" id="IPR015422">
    <property type="entry name" value="PyrdxlP-dep_Trfase_small"/>
</dbReference>
<dbReference type="PIRSF" id="PIRSF001434">
    <property type="entry name" value="CGS"/>
    <property type="match status" value="1"/>
</dbReference>
<evidence type="ECO:0000313" key="7">
    <source>
        <dbReference type="EMBL" id="PWL08954.1"/>
    </source>
</evidence>
<reference evidence="6 8" key="2">
    <citation type="journal article" date="2017" name="BMC Genomics">
        <title>Genomic analysis of methanogenic archaea reveals a shift towards energy conservation.</title>
        <authorList>
            <person name="Gilmore S.P."/>
            <person name="Henske J.K."/>
            <person name="Sexton J.A."/>
            <person name="Solomon K.V."/>
            <person name="Seppala S."/>
            <person name="Yoo J.I."/>
            <person name="Huyett L.M."/>
            <person name="Pressman A."/>
            <person name="Cogan J.Z."/>
            <person name="Kivenson V."/>
            <person name="Peng X."/>
            <person name="Tan Y."/>
            <person name="Valentine D.L."/>
            <person name="O'Malley M.A."/>
        </authorList>
    </citation>
    <scope>NUCLEOTIDE SEQUENCE [LARGE SCALE GENOMIC DNA]</scope>
    <source>
        <strain evidence="6 8">1R-7</strain>
    </source>
</reference>
<dbReference type="GO" id="GO:0005737">
    <property type="term" value="C:cytoplasm"/>
    <property type="evidence" value="ECO:0007669"/>
    <property type="project" value="TreeGrafter"/>
</dbReference>
<keyword evidence="8" id="KW-1185">Reference proteome</keyword>
<dbReference type="Gene3D" id="3.40.640.10">
    <property type="entry name" value="Type I PLP-dependent aspartate aminotransferase-like (Major domain)"/>
    <property type="match status" value="1"/>
</dbReference>
<dbReference type="CDD" id="cd00614">
    <property type="entry name" value="CGS_like"/>
    <property type="match status" value="1"/>
</dbReference>
<dbReference type="Proteomes" id="UP000217528">
    <property type="component" value="Unassembled WGS sequence"/>
</dbReference>
<dbReference type="GO" id="GO:0019346">
    <property type="term" value="P:transsulfuration"/>
    <property type="evidence" value="ECO:0007669"/>
    <property type="project" value="InterPro"/>
</dbReference>
<accession>A0A2A2HFI8</accession>
<evidence type="ECO:0000313" key="9">
    <source>
        <dbReference type="Proteomes" id="UP000246004"/>
    </source>
</evidence>
<dbReference type="AlphaFoldDB" id="A0A2A2HFI8"/>
<evidence type="ECO:0000256" key="3">
    <source>
        <dbReference type="ARBA" id="ARBA00011881"/>
    </source>
</evidence>
<gene>
    <name evidence="7" type="primary">mdeA</name>
    <name evidence="6" type="ORF">ASJ82_05275</name>
    <name evidence="7" type="ORF">MSCUN_01630</name>
</gene>
<dbReference type="GO" id="GO:0030170">
    <property type="term" value="F:pyridoxal phosphate binding"/>
    <property type="evidence" value="ECO:0007669"/>
    <property type="project" value="InterPro"/>
</dbReference>
<dbReference type="NCBIfam" id="TIGR01326">
    <property type="entry name" value="OAH_OAS_sulfhy"/>
    <property type="match status" value="1"/>
</dbReference>
<dbReference type="EMBL" id="LMVN01000003">
    <property type="protein sequence ID" value="PAV08060.1"/>
    <property type="molecule type" value="Genomic_DNA"/>
</dbReference>
<dbReference type="Proteomes" id="UP000246004">
    <property type="component" value="Unassembled WGS sequence"/>
</dbReference>